<dbReference type="EC" id="2.5.1.6" evidence="10"/>
<dbReference type="PROSITE" id="PS00377">
    <property type="entry name" value="ADOMET_SYNTHASE_2"/>
    <property type="match status" value="1"/>
</dbReference>
<dbReference type="NCBIfam" id="TIGR01034">
    <property type="entry name" value="metK"/>
    <property type="match status" value="1"/>
</dbReference>
<dbReference type="PIRSF" id="PIRSF000497">
    <property type="entry name" value="MAT"/>
    <property type="match status" value="1"/>
</dbReference>
<evidence type="ECO:0000256" key="12">
    <source>
        <dbReference type="RuleBase" id="RU004462"/>
    </source>
</evidence>
<feature type="binding site" description="in other chain" evidence="10">
    <location>
        <position position="16"/>
    </location>
    <ligand>
        <name>ATP</name>
        <dbReference type="ChEBI" id="CHEBI:30616"/>
        <note>ligand shared between two neighboring subunits</note>
    </ligand>
</feature>
<comment type="similarity">
    <text evidence="2 10 12">Belongs to the AdoMet synthase family.</text>
</comment>
<dbReference type="UniPathway" id="UPA00315">
    <property type="reaction ID" value="UER00080"/>
</dbReference>
<dbReference type="Gene3D" id="3.30.300.10">
    <property type="match status" value="3"/>
</dbReference>
<dbReference type="GO" id="GO:0006730">
    <property type="term" value="P:one-carbon metabolic process"/>
    <property type="evidence" value="ECO:0007669"/>
    <property type="project" value="UniProtKB-KW"/>
</dbReference>
<protein>
    <recommendedName>
        <fullName evidence="10">S-adenosylmethionine synthase</fullName>
        <shortName evidence="10">AdoMet synthase</shortName>
        <ecNumber evidence="10">2.5.1.6</ecNumber>
    </recommendedName>
    <alternativeName>
        <fullName evidence="10">MAT</fullName>
    </alternativeName>
    <alternativeName>
        <fullName evidence="10">Methionine adenosyltransferase</fullName>
    </alternativeName>
</protein>
<keyword evidence="4 10" id="KW-0808">Transferase</keyword>
<feature type="binding site" description="in other chain" evidence="10">
    <location>
        <begin position="176"/>
        <end position="178"/>
    </location>
    <ligand>
        <name>ATP</name>
        <dbReference type="ChEBI" id="CHEBI:30616"/>
        <note>ligand shared between two neighboring subunits</note>
    </ligand>
</feature>
<keyword evidence="5 10" id="KW-0479">Metal-binding</keyword>
<comment type="function">
    <text evidence="10">Catalyzes the formation of S-adenosylmethionine (AdoMet) from methionine and ATP. The overall synthetic reaction is composed of two sequential steps, AdoMet formation and the subsequent tripolyphosphate hydrolysis which occurs prior to release of AdoMet from the enzyme.</text>
</comment>
<dbReference type="GO" id="GO:0005737">
    <property type="term" value="C:cytoplasm"/>
    <property type="evidence" value="ECO:0007669"/>
    <property type="project" value="UniProtKB-SubCell"/>
</dbReference>
<dbReference type="InterPro" id="IPR002133">
    <property type="entry name" value="S-AdoMet_synthetase"/>
</dbReference>
<evidence type="ECO:0000313" key="17">
    <source>
        <dbReference type="Proteomes" id="UP000050465"/>
    </source>
</evidence>
<dbReference type="GO" id="GO:0005524">
    <property type="term" value="F:ATP binding"/>
    <property type="evidence" value="ECO:0007669"/>
    <property type="project" value="UniProtKB-UniRule"/>
</dbReference>
<evidence type="ECO:0000256" key="11">
    <source>
        <dbReference type="RuleBase" id="RU000542"/>
    </source>
</evidence>
<dbReference type="InterPro" id="IPR022636">
    <property type="entry name" value="S-AdoMet_synthetase_sfam"/>
</dbReference>
<evidence type="ECO:0000256" key="9">
    <source>
        <dbReference type="ARBA" id="ARBA00022958"/>
    </source>
</evidence>
<evidence type="ECO:0000256" key="10">
    <source>
        <dbReference type="HAMAP-Rule" id="MF_00086"/>
    </source>
</evidence>
<feature type="binding site" evidence="10">
    <location>
        <position position="288"/>
    </location>
    <ligand>
        <name>ATP</name>
        <dbReference type="ChEBI" id="CHEBI:30616"/>
        <note>ligand shared between two neighboring subunits</note>
    </ligand>
</feature>
<dbReference type="InterPro" id="IPR022630">
    <property type="entry name" value="S-AdoMet_synt_C"/>
</dbReference>
<dbReference type="GO" id="GO:0000287">
    <property type="term" value="F:magnesium ion binding"/>
    <property type="evidence" value="ECO:0007669"/>
    <property type="project" value="UniProtKB-UniRule"/>
</dbReference>
<comment type="caution">
    <text evidence="16">The sequence shown here is derived from an EMBL/GenBank/DDBJ whole genome shotgun (WGS) entry which is preliminary data.</text>
</comment>
<dbReference type="Pfam" id="PF02772">
    <property type="entry name" value="S-AdoMet_synt_M"/>
    <property type="match status" value="1"/>
</dbReference>
<feature type="domain" description="S-adenosylmethionine synthetase central" evidence="14">
    <location>
        <begin position="127"/>
        <end position="253"/>
    </location>
</feature>
<comment type="cofactor">
    <cofactor evidence="10">
        <name>Mg(2+)</name>
        <dbReference type="ChEBI" id="CHEBI:18420"/>
    </cofactor>
    <text evidence="10">Binds 2 divalent ions per subunit.</text>
</comment>
<comment type="cofactor">
    <cofactor evidence="10">
        <name>K(+)</name>
        <dbReference type="ChEBI" id="CHEBI:29103"/>
    </cofactor>
    <text evidence="10">Binds 1 potassium ion per subunit.</text>
</comment>
<dbReference type="SUPFAM" id="SSF55973">
    <property type="entry name" value="S-adenosylmethionine synthetase"/>
    <property type="match status" value="3"/>
</dbReference>
<feature type="binding site" description="in other chain" evidence="10">
    <location>
        <position position="101"/>
    </location>
    <ligand>
        <name>L-methionine</name>
        <dbReference type="ChEBI" id="CHEBI:57844"/>
        <note>ligand shared between two neighboring subunits</note>
    </ligand>
</feature>
<sequence length="424" mass="45759">MSRRYLFTSESVTEGHPDKICDQISDTILDTVLTLDPSSRVAAEVVVNTGLVVVTGEITSTATANFVKVVRQKIAEIGYTNPKNNGFSADSCSVLIALDEQSADIAQGVDQAQETREQTSDERWDAIGAGDQGIMFGFACNETPELMPLPISLAHRISQKLSVVRKSGELDYLGPDGKTQVTVEYEDGKPVGIDTILVSTQHAETIGELSSNEEIQAIIKKDLWTAVVLPAFAGMPLQPTDSTRFLVNPTGKFVIGGPQGDSGLTGRKIIVDTYGGYSRHGGGAFSGKDPTKVDRSAAYACRYVAKNIVAAGLADKCEVQLSYAIGVARPTSIFIETFGTGKVSEEKLLELVSEHFELRPAGIIETFNLRGLPAERNGRFYQEVAAYGHFGRDDLDLPWEKLDKVAVLKAAIEDAIEERVPVGV</sequence>
<accession>A0A0P7ZUY1</accession>
<feature type="binding site" evidence="10">
    <location>
        <position position="261"/>
    </location>
    <ligand>
        <name>ATP</name>
        <dbReference type="ChEBI" id="CHEBI:30616"/>
        <note>ligand shared between two neighboring subunits</note>
    </ligand>
</feature>
<name>A0A0P7ZUY1_9CYAN</name>
<evidence type="ECO:0000259" key="13">
    <source>
        <dbReference type="Pfam" id="PF00438"/>
    </source>
</evidence>
<dbReference type="Pfam" id="PF02773">
    <property type="entry name" value="S-AdoMet_synt_C"/>
    <property type="match status" value="1"/>
</dbReference>
<keyword evidence="7 10" id="KW-0067">ATP-binding</keyword>
<evidence type="ECO:0000259" key="15">
    <source>
        <dbReference type="Pfam" id="PF02773"/>
    </source>
</evidence>
<evidence type="ECO:0000256" key="6">
    <source>
        <dbReference type="ARBA" id="ARBA00022741"/>
    </source>
</evidence>
<gene>
    <name evidence="10 16" type="primary">metK</name>
    <name evidence="16" type="ORF">HLUCCA11_16050</name>
</gene>
<dbReference type="FunFam" id="3.30.300.10:FF:000003">
    <property type="entry name" value="S-adenosylmethionine synthase"/>
    <property type="match status" value="1"/>
</dbReference>
<dbReference type="GO" id="GO:0006556">
    <property type="term" value="P:S-adenosylmethionine biosynthetic process"/>
    <property type="evidence" value="ECO:0007669"/>
    <property type="project" value="UniProtKB-UniRule"/>
</dbReference>
<evidence type="ECO:0000259" key="14">
    <source>
        <dbReference type="Pfam" id="PF02772"/>
    </source>
</evidence>
<dbReference type="Proteomes" id="UP000050465">
    <property type="component" value="Unassembled WGS sequence"/>
</dbReference>
<feature type="binding site" description="in other chain" evidence="10">
    <location>
        <begin position="252"/>
        <end position="253"/>
    </location>
    <ligand>
        <name>ATP</name>
        <dbReference type="ChEBI" id="CHEBI:30616"/>
        <note>ligand shared between two neighboring subunits</note>
    </ligand>
</feature>
<feature type="binding site" evidence="10">
    <location>
        <position position="261"/>
    </location>
    <ligand>
        <name>L-methionine</name>
        <dbReference type="ChEBI" id="CHEBI:57844"/>
        <note>ligand shared between two neighboring subunits</note>
    </ligand>
</feature>
<organism evidence="16 17">
    <name type="scientific">Phormidesmis priestleyi Ana</name>
    <dbReference type="NCBI Taxonomy" id="1666911"/>
    <lineage>
        <taxon>Bacteria</taxon>
        <taxon>Bacillati</taxon>
        <taxon>Cyanobacteriota</taxon>
        <taxon>Cyanophyceae</taxon>
        <taxon>Leptolyngbyales</taxon>
        <taxon>Leptolyngbyaceae</taxon>
        <taxon>Phormidesmis</taxon>
    </lineage>
</organism>
<feature type="binding site" evidence="10">
    <location>
        <position position="44"/>
    </location>
    <ligand>
        <name>K(+)</name>
        <dbReference type="ChEBI" id="CHEBI:29103"/>
    </ligand>
</feature>
<keyword evidence="8 10" id="KW-0460">Magnesium</keyword>
<comment type="subunit">
    <text evidence="10">Homotetramer; dimer of dimers.</text>
</comment>
<feature type="binding site" description="in other chain" evidence="10">
    <location>
        <begin position="267"/>
        <end position="268"/>
    </location>
    <ligand>
        <name>ATP</name>
        <dbReference type="ChEBI" id="CHEBI:30616"/>
        <note>ligand shared between two neighboring subunits</note>
    </ligand>
</feature>
<evidence type="ECO:0000256" key="5">
    <source>
        <dbReference type="ARBA" id="ARBA00022723"/>
    </source>
</evidence>
<reference evidence="16 17" key="1">
    <citation type="submission" date="2015-09" db="EMBL/GenBank/DDBJ databases">
        <title>Identification and resolution of microdiversity through metagenomic sequencing of parallel consortia.</title>
        <authorList>
            <person name="Nelson W.C."/>
            <person name="Romine M.F."/>
            <person name="Lindemann S.R."/>
        </authorList>
    </citation>
    <scope>NUCLEOTIDE SEQUENCE [LARGE SCALE GENOMIC DNA]</scope>
    <source>
        <strain evidence="16">Ana</strain>
    </source>
</reference>
<dbReference type="GO" id="GO:0004478">
    <property type="term" value="F:methionine adenosyltransferase activity"/>
    <property type="evidence" value="ECO:0007669"/>
    <property type="project" value="UniProtKB-UniRule"/>
</dbReference>
<dbReference type="CDD" id="cd18079">
    <property type="entry name" value="S-AdoMet_synt"/>
    <property type="match status" value="1"/>
</dbReference>
<comment type="catalytic activity">
    <reaction evidence="10">
        <text>L-methionine + ATP + H2O = S-adenosyl-L-methionine + phosphate + diphosphate</text>
        <dbReference type="Rhea" id="RHEA:21080"/>
        <dbReference type="ChEBI" id="CHEBI:15377"/>
        <dbReference type="ChEBI" id="CHEBI:30616"/>
        <dbReference type="ChEBI" id="CHEBI:33019"/>
        <dbReference type="ChEBI" id="CHEBI:43474"/>
        <dbReference type="ChEBI" id="CHEBI:57844"/>
        <dbReference type="ChEBI" id="CHEBI:59789"/>
        <dbReference type="EC" id="2.5.1.6"/>
    </reaction>
</comment>
<dbReference type="InterPro" id="IPR022628">
    <property type="entry name" value="S-AdoMet_synt_N"/>
</dbReference>
<proteinExistence type="inferred from homology"/>
<dbReference type="PROSITE" id="PS00376">
    <property type="entry name" value="ADOMET_SYNTHASE_1"/>
    <property type="match status" value="1"/>
</dbReference>
<feature type="binding site" description="in other chain" evidence="10">
    <location>
        <position position="57"/>
    </location>
    <ligand>
        <name>L-methionine</name>
        <dbReference type="ChEBI" id="CHEBI:57844"/>
        <note>ligand shared between two neighboring subunits</note>
    </ligand>
</feature>
<feature type="domain" description="S-adenosylmethionine synthetase N-terminal" evidence="13">
    <location>
        <begin position="5"/>
        <end position="103"/>
    </location>
</feature>
<comment type="subcellular location">
    <subcellularLocation>
        <location evidence="10 11">Cytoplasm</location>
    </subcellularLocation>
</comment>
<evidence type="ECO:0000256" key="8">
    <source>
        <dbReference type="ARBA" id="ARBA00022842"/>
    </source>
</evidence>
<evidence type="ECO:0000256" key="2">
    <source>
        <dbReference type="ARBA" id="ARBA00009685"/>
    </source>
</evidence>
<keyword evidence="10" id="KW-0963">Cytoplasm</keyword>
<dbReference type="InterPro" id="IPR022631">
    <property type="entry name" value="ADOMET_SYNTHASE_CS"/>
</dbReference>
<keyword evidence="3 10" id="KW-0554">One-carbon metabolism</keyword>
<evidence type="ECO:0000256" key="3">
    <source>
        <dbReference type="ARBA" id="ARBA00022563"/>
    </source>
</evidence>
<keyword evidence="9 10" id="KW-0630">Potassium</keyword>
<dbReference type="PATRIC" id="fig|1666911.3.peg.882"/>
<keyword evidence="6 10" id="KW-0547">Nucleotide-binding</keyword>
<dbReference type="HAMAP" id="MF_00086">
    <property type="entry name" value="S_AdoMet_synth1"/>
    <property type="match status" value="1"/>
</dbReference>
<feature type="region of interest" description="Flexible loop" evidence="10">
    <location>
        <begin position="101"/>
        <end position="111"/>
    </location>
</feature>
<dbReference type="InterPro" id="IPR022629">
    <property type="entry name" value="S-AdoMet_synt_central"/>
</dbReference>
<dbReference type="AlphaFoldDB" id="A0A0P7ZUY1"/>
<feature type="domain" description="S-adenosylmethionine synthetase C-terminal" evidence="15">
    <location>
        <begin position="255"/>
        <end position="401"/>
    </location>
</feature>
<evidence type="ECO:0000313" key="16">
    <source>
        <dbReference type="EMBL" id="KPQ34101.1"/>
    </source>
</evidence>
<comment type="pathway">
    <text evidence="1 10">Amino-acid biosynthesis; S-adenosyl-L-methionine biosynthesis; S-adenosyl-L-methionine from L-methionine: step 1/1.</text>
</comment>
<evidence type="ECO:0000256" key="1">
    <source>
        <dbReference type="ARBA" id="ARBA00005224"/>
    </source>
</evidence>
<feature type="binding site" description="in other chain" evidence="10">
    <location>
        <position position="292"/>
    </location>
    <ligand>
        <name>L-methionine</name>
        <dbReference type="ChEBI" id="CHEBI:57844"/>
        <note>ligand shared between two neighboring subunits</note>
    </ligand>
</feature>
<evidence type="ECO:0000256" key="7">
    <source>
        <dbReference type="ARBA" id="ARBA00022840"/>
    </source>
</evidence>
<dbReference type="Pfam" id="PF00438">
    <property type="entry name" value="S-AdoMet_synt_N"/>
    <property type="match status" value="1"/>
</dbReference>
<dbReference type="STRING" id="1666911.HLUCCA11_16050"/>
<feature type="binding site" evidence="10">
    <location>
        <position position="284"/>
    </location>
    <ligand>
        <name>ATP</name>
        <dbReference type="ChEBI" id="CHEBI:30616"/>
        <note>ligand shared between two neighboring subunits</note>
    </ligand>
</feature>
<dbReference type="PANTHER" id="PTHR11964">
    <property type="entry name" value="S-ADENOSYLMETHIONINE SYNTHETASE"/>
    <property type="match status" value="1"/>
</dbReference>
<dbReference type="EMBL" id="LJZR01000023">
    <property type="protein sequence ID" value="KPQ34101.1"/>
    <property type="molecule type" value="Genomic_DNA"/>
</dbReference>
<feature type="binding site" evidence="10">
    <location>
        <position position="18"/>
    </location>
    <ligand>
        <name>Mg(2+)</name>
        <dbReference type="ChEBI" id="CHEBI:18420"/>
    </ligand>
</feature>
<evidence type="ECO:0000256" key="4">
    <source>
        <dbReference type="ARBA" id="ARBA00022679"/>
    </source>
</evidence>